<dbReference type="EMBL" id="HACA01011338">
    <property type="protein sequence ID" value="CDW28699.1"/>
    <property type="molecule type" value="Transcribed_RNA"/>
</dbReference>
<sequence length="48" mass="5646">KVYYLSLIDTLEAFVFYLEIRPINALSFHSIHSHRTSTVSTFFCFDSE</sequence>
<evidence type="ECO:0000313" key="1">
    <source>
        <dbReference type="EMBL" id="CDW28699.1"/>
    </source>
</evidence>
<reference evidence="1" key="1">
    <citation type="submission" date="2014-05" db="EMBL/GenBank/DDBJ databases">
        <authorList>
            <person name="Chronopoulou M."/>
        </authorList>
    </citation>
    <scope>NUCLEOTIDE SEQUENCE</scope>
    <source>
        <tissue evidence="1">Whole organism</tissue>
    </source>
</reference>
<accession>A0A0K2TRM3</accession>
<protein>
    <submittedName>
        <fullName evidence="1">Uncharacterized protein</fullName>
    </submittedName>
</protein>
<name>A0A0K2TRM3_LEPSM</name>
<organism evidence="1">
    <name type="scientific">Lepeophtheirus salmonis</name>
    <name type="common">Salmon louse</name>
    <name type="synonym">Caligus salmonis</name>
    <dbReference type="NCBI Taxonomy" id="72036"/>
    <lineage>
        <taxon>Eukaryota</taxon>
        <taxon>Metazoa</taxon>
        <taxon>Ecdysozoa</taxon>
        <taxon>Arthropoda</taxon>
        <taxon>Crustacea</taxon>
        <taxon>Multicrustacea</taxon>
        <taxon>Hexanauplia</taxon>
        <taxon>Copepoda</taxon>
        <taxon>Siphonostomatoida</taxon>
        <taxon>Caligidae</taxon>
        <taxon>Lepeophtheirus</taxon>
    </lineage>
</organism>
<proteinExistence type="predicted"/>
<feature type="non-terminal residue" evidence="1">
    <location>
        <position position="1"/>
    </location>
</feature>
<dbReference type="AlphaFoldDB" id="A0A0K2TRM3"/>